<proteinExistence type="predicted"/>
<keyword evidence="8" id="KW-1185">Reference proteome</keyword>
<feature type="transmembrane region" description="Helical" evidence="5">
    <location>
        <begin position="109"/>
        <end position="131"/>
    </location>
</feature>
<keyword evidence="2 5" id="KW-0812">Transmembrane</keyword>
<evidence type="ECO:0000259" key="6">
    <source>
        <dbReference type="Pfam" id="PF06271"/>
    </source>
</evidence>
<evidence type="ECO:0000256" key="4">
    <source>
        <dbReference type="ARBA" id="ARBA00023136"/>
    </source>
</evidence>
<reference evidence="7 8" key="1">
    <citation type="journal article" date="2019" name="Int. J. Syst. Evol. Microbiol.">
        <title>The Global Catalogue of Microorganisms (GCM) 10K type strain sequencing project: providing services to taxonomists for standard genome sequencing and annotation.</title>
        <authorList>
            <consortium name="The Broad Institute Genomics Platform"/>
            <consortium name="The Broad Institute Genome Sequencing Center for Infectious Disease"/>
            <person name="Wu L."/>
            <person name="Ma J."/>
        </authorList>
    </citation>
    <scope>NUCLEOTIDE SEQUENCE [LARGE SCALE GENOMIC DNA]</scope>
    <source>
        <strain evidence="7 8">JCM 13929</strain>
    </source>
</reference>
<comment type="caution">
    <text evidence="7">The sequence shown here is derived from an EMBL/GenBank/DDBJ whole genome shotgun (WGS) entry which is preliminary data.</text>
</comment>
<dbReference type="Proteomes" id="UP001500064">
    <property type="component" value="Unassembled WGS sequence"/>
</dbReference>
<keyword evidence="4 5" id="KW-0472">Membrane</keyword>
<organism evidence="7 8">
    <name type="scientific">Nonomuraea maheshkhaliensis</name>
    <dbReference type="NCBI Taxonomy" id="419590"/>
    <lineage>
        <taxon>Bacteria</taxon>
        <taxon>Bacillati</taxon>
        <taxon>Actinomycetota</taxon>
        <taxon>Actinomycetes</taxon>
        <taxon>Streptosporangiales</taxon>
        <taxon>Streptosporangiaceae</taxon>
        <taxon>Nonomuraea</taxon>
    </lineage>
</organism>
<evidence type="ECO:0000256" key="2">
    <source>
        <dbReference type="ARBA" id="ARBA00022692"/>
    </source>
</evidence>
<feature type="domain" description="RDD" evidence="6">
    <location>
        <begin position="1"/>
        <end position="149"/>
    </location>
</feature>
<feature type="transmembrane region" description="Helical" evidence="5">
    <location>
        <begin position="7"/>
        <end position="27"/>
    </location>
</feature>
<gene>
    <name evidence="7" type="ORF">GCM10009733_000750</name>
</gene>
<comment type="subcellular location">
    <subcellularLocation>
        <location evidence="1">Membrane</location>
        <topology evidence="1">Multi-pass membrane protein</topology>
    </subcellularLocation>
</comment>
<dbReference type="InterPro" id="IPR010432">
    <property type="entry name" value="RDD"/>
</dbReference>
<sequence length="156" mass="16688">MARIIDIVILYIINIVIGVIFGLFLVASYSSGTGASSGFLTSSVVGILTSVIVTALWVVYDFFLLKSKGQTVGKMVMGIKVVPIGQMMPPGGLPTDMALKRAGVTWGGWILNVVPFVGWLVGWAVVALNGASQLWDKPLQQTFADKFAKTVVVKIK</sequence>
<evidence type="ECO:0000256" key="1">
    <source>
        <dbReference type="ARBA" id="ARBA00004141"/>
    </source>
</evidence>
<evidence type="ECO:0000256" key="3">
    <source>
        <dbReference type="ARBA" id="ARBA00022989"/>
    </source>
</evidence>
<feature type="transmembrane region" description="Helical" evidence="5">
    <location>
        <begin position="39"/>
        <end position="60"/>
    </location>
</feature>
<keyword evidence="3 5" id="KW-1133">Transmembrane helix</keyword>
<accession>A0ABN2ELD2</accession>
<protein>
    <recommendedName>
        <fullName evidence="6">RDD domain-containing protein</fullName>
    </recommendedName>
</protein>
<evidence type="ECO:0000256" key="5">
    <source>
        <dbReference type="SAM" id="Phobius"/>
    </source>
</evidence>
<dbReference type="EMBL" id="BAAAMU010000001">
    <property type="protein sequence ID" value="GAA1608477.1"/>
    <property type="molecule type" value="Genomic_DNA"/>
</dbReference>
<evidence type="ECO:0000313" key="7">
    <source>
        <dbReference type="EMBL" id="GAA1608477.1"/>
    </source>
</evidence>
<dbReference type="Pfam" id="PF06271">
    <property type="entry name" value="RDD"/>
    <property type="match status" value="1"/>
</dbReference>
<name>A0ABN2ELD2_9ACTN</name>
<evidence type="ECO:0000313" key="8">
    <source>
        <dbReference type="Proteomes" id="UP001500064"/>
    </source>
</evidence>